<organism evidence="2 3">
    <name type="scientific">Capsaspora owczarzaki (strain ATCC 30864)</name>
    <dbReference type="NCBI Taxonomy" id="595528"/>
    <lineage>
        <taxon>Eukaryota</taxon>
        <taxon>Filasterea</taxon>
        <taxon>Capsaspora</taxon>
    </lineage>
</organism>
<gene>
    <name evidence="2" type="ORF">CAOG_007318</name>
</gene>
<dbReference type="AlphaFoldDB" id="A0A0D2WXH3"/>
<keyword evidence="3" id="KW-1185">Reference proteome</keyword>
<proteinExistence type="predicted"/>
<evidence type="ECO:0000313" key="3">
    <source>
        <dbReference type="Proteomes" id="UP000008743"/>
    </source>
</evidence>
<accession>A0A0D2WXH3</accession>
<dbReference type="EMBL" id="KE346374">
    <property type="protein sequence ID" value="KJE97463.1"/>
    <property type="molecule type" value="Genomic_DNA"/>
</dbReference>
<evidence type="ECO:0000313" key="2">
    <source>
        <dbReference type="EMBL" id="KJE97463.1"/>
    </source>
</evidence>
<feature type="compositionally biased region" description="Acidic residues" evidence="1">
    <location>
        <begin position="33"/>
        <end position="62"/>
    </location>
</feature>
<dbReference type="PhylomeDB" id="A0A0D2WXH3"/>
<evidence type="ECO:0000256" key="1">
    <source>
        <dbReference type="SAM" id="MobiDB-lite"/>
    </source>
</evidence>
<dbReference type="Proteomes" id="UP000008743">
    <property type="component" value="Unassembled WGS sequence"/>
</dbReference>
<name>A0A0D2WXH3_CAPO3</name>
<protein>
    <submittedName>
        <fullName evidence="2">Uncharacterized protein</fullName>
    </submittedName>
</protein>
<sequence length="322" mass="36307">MNSGGHEGYGRHEDYDDDEYDGVGRYSDRYYDDGSDYDEGDEFYEDRDEDENDSQDSFDGNDSDSSLAEVVIAYGSRDYGAAVLELCHARLGVAVSRAQACVDWLKNVAGWAIAPVLEWLPELRARRSGNSETPTFYFSNWLYQFELGGFRTSPKFADLRKVWRHPPGAHPFVLAATRRLVVGCLLAWGYSPSKCISFMASLDLGWSSFKHPYDRALKNEWRRLHDRVEEANQDALDRILLMAKRARPLKLSALCRLKLWRHAGSEAAVAKALGVSNIDALLGLVPPVPQPGMRVPAPIARFVLDMPLARHLQRVPAYHDLI</sequence>
<feature type="region of interest" description="Disordered" evidence="1">
    <location>
        <begin position="1"/>
        <end position="63"/>
    </location>
</feature>
<reference evidence="3" key="1">
    <citation type="submission" date="2011-02" db="EMBL/GenBank/DDBJ databases">
        <title>The Genome Sequence of Capsaspora owczarzaki ATCC 30864.</title>
        <authorList>
            <person name="Russ C."/>
            <person name="Cuomo C."/>
            <person name="Burger G."/>
            <person name="Gray M.W."/>
            <person name="Holland P.W.H."/>
            <person name="King N."/>
            <person name="Lang F.B.F."/>
            <person name="Roger A.J."/>
            <person name="Ruiz-Trillo I."/>
            <person name="Young S.K."/>
            <person name="Zeng Q."/>
            <person name="Gargeya S."/>
            <person name="Alvarado L."/>
            <person name="Berlin A."/>
            <person name="Chapman S.B."/>
            <person name="Chen Z."/>
            <person name="Freedman E."/>
            <person name="Gellesch M."/>
            <person name="Goldberg J."/>
            <person name="Griggs A."/>
            <person name="Gujja S."/>
            <person name="Heilman E."/>
            <person name="Heiman D."/>
            <person name="Howarth C."/>
            <person name="Mehta T."/>
            <person name="Neiman D."/>
            <person name="Pearson M."/>
            <person name="Roberts A."/>
            <person name="Saif S."/>
            <person name="Shea T."/>
            <person name="Shenoy N."/>
            <person name="Sisk P."/>
            <person name="Stolte C."/>
            <person name="Sykes S."/>
            <person name="White J."/>
            <person name="Yandava C."/>
            <person name="Haas B."/>
            <person name="Nusbaum C."/>
            <person name="Birren B."/>
        </authorList>
    </citation>
    <scope>NUCLEOTIDE SEQUENCE</scope>
    <source>
        <strain evidence="3">ATCC 30864</strain>
    </source>
</reference>
<dbReference type="RefSeq" id="XP_004343177.1">
    <property type="nucleotide sequence ID" value="XM_004343127.1"/>
</dbReference>
<dbReference type="InParanoid" id="A0A0D2WXH3"/>